<evidence type="ECO:0000313" key="2">
    <source>
        <dbReference type="EMBL" id="MDC8013890.1"/>
    </source>
</evidence>
<name>A0A9X4BHA5_9GAMM</name>
<evidence type="ECO:0000313" key="3">
    <source>
        <dbReference type="Proteomes" id="UP001139971"/>
    </source>
</evidence>
<keyword evidence="1" id="KW-0732">Signal</keyword>
<accession>A0A9X4BHA5</accession>
<dbReference type="InterPro" id="IPR006597">
    <property type="entry name" value="Sel1-like"/>
</dbReference>
<sequence length="750" mass="81631">MTRRRLAAFAFAVLSAAARADEPQHRDEAIGALWTQTFAQGDYDKIVRTYGDAALALGEGSGVDPALCKKHKARIDAAAQTNPVGIGVWRVAWRCAEADGEAGLAAQRRRRFEALVRHAFESVPPDAGRTPIRVLDEGDVAAVIAESGLDAIDLYYDTGRNWRYLELVVTLLDKEAGIERRLVFDVLDARMRLKRDRADAKFPTGRNDLAEALLKHGHESGSIAATRLLQTRQMLNARGTKFDMPIDVAVRDNNKVAIYTFAAMCTTSRENLECGTRHVDALLPYAEGRFSPALVWLAQAYRSGIGVPRDDNAARVLLDAADRRAGGVTGRLLLAQVLRRRGGETFELPAVLRGPIEAAARRGDLAAQLALVDAANTPAQTARWSALQRDAAKRAAEAGSAAGQYAWSLRLSAERRDDEAAGWLRRAAANDETRAQAALAQHYLRGEANGDDLKRAAHWYARAAHGGDRAAMLWLGRQALAQPDYAEAKGWFESGASSGNADAKVELATLLLYGKGSIPRDHQRAVALLRDVVDDPARTQARVDLAELLRFGVDVEHDAAEAERLLRLPTTPRDDAGVQFALAALLIDDPTTPARQAEGVALLRRAATTNDRAKIRLAARLWNGRGVERDRAAAEKLWLPLVEKGDLYAINEYAWALCASDDDAIVDGRKGLAVFKKNSADGPLPPAFQDTLAACQAAAGDYDDAVQTQIHALETMKASFPGEKATIAAFDARVALYKSRQRYREKPKAP</sequence>
<protein>
    <submittedName>
        <fullName evidence="2">Tetratricopeptide repeat protein</fullName>
    </submittedName>
</protein>
<gene>
    <name evidence="2" type="ORF">OD750_015205</name>
</gene>
<dbReference type="InterPro" id="IPR011990">
    <property type="entry name" value="TPR-like_helical_dom_sf"/>
</dbReference>
<dbReference type="RefSeq" id="WP_263541535.1">
    <property type="nucleotide sequence ID" value="NZ_JAOVZO020000018.1"/>
</dbReference>
<dbReference type="PANTHER" id="PTHR11102">
    <property type="entry name" value="SEL-1-LIKE PROTEIN"/>
    <property type="match status" value="1"/>
</dbReference>
<organism evidence="2 3">
    <name type="scientific">Tahibacter soli</name>
    <dbReference type="NCBI Taxonomy" id="2983605"/>
    <lineage>
        <taxon>Bacteria</taxon>
        <taxon>Pseudomonadati</taxon>
        <taxon>Pseudomonadota</taxon>
        <taxon>Gammaproteobacteria</taxon>
        <taxon>Lysobacterales</taxon>
        <taxon>Rhodanobacteraceae</taxon>
        <taxon>Tahibacter</taxon>
    </lineage>
</organism>
<dbReference type="Gene3D" id="1.25.40.10">
    <property type="entry name" value="Tetratricopeptide repeat domain"/>
    <property type="match status" value="2"/>
</dbReference>
<dbReference type="SMART" id="SM00671">
    <property type="entry name" value="SEL1"/>
    <property type="match status" value="5"/>
</dbReference>
<feature type="chain" id="PRO_5040870746" evidence="1">
    <location>
        <begin position="21"/>
        <end position="750"/>
    </location>
</feature>
<reference evidence="2" key="1">
    <citation type="submission" date="2023-02" db="EMBL/GenBank/DDBJ databases">
        <title>Tahibacter soli sp. nov. isolated from soil.</title>
        <authorList>
            <person name="Baek J.H."/>
            <person name="Lee J.K."/>
            <person name="Choi D.G."/>
            <person name="Jeon C.O."/>
        </authorList>
    </citation>
    <scope>NUCLEOTIDE SEQUENCE</scope>
    <source>
        <strain evidence="2">BL</strain>
    </source>
</reference>
<dbReference type="InterPro" id="IPR050767">
    <property type="entry name" value="Sel1_AlgK"/>
</dbReference>
<dbReference type="Proteomes" id="UP001139971">
    <property type="component" value="Unassembled WGS sequence"/>
</dbReference>
<dbReference type="AlphaFoldDB" id="A0A9X4BHA5"/>
<keyword evidence="3" id="KW-1185">Reference proteome</keyword>
<dbReference type="PANTHER" id="PTHR11102:SF160">
    <property type="entry name" value="ERAD-ASSOCIATED E3 UBIQUITIN-PROTEIN LIGASE COMPONENT HRD3"/>
    <property type="match status" value="1"/>
</dbReference>
<comment type="caution">
    <text evidence="2">The sequence shown here is derived from an EMBL/GenBank/DDBJ whole genome shotgun (WGS) entry which is preliminary data.</text>
</comment>
<evidence type="ECO:0000256" key="1">
    <source>
        <dbReference type="SAM" id="SignalP"/>
    </source>
</evidence>
<dbReference type="SUPFAM" id="SSF81901">
    <property type="entry name" value="HCP-like"/>
    <property type="match status" value="3"/>
</dbReference>
<feature type="signal peptide" evidence="1">
    <location>
        <begin position="1"/>
        <end position="20"/>
    </location>
</feature>
<proteinExistence type="predicted"/>
<dbReference type="EMBL" id="JAOVZO020000018">
    <property type="protein sequence ID" value="MDC8013890.1"/>
    <property type="molecule type" value="Genomic_DNA"/>
</dbReference>
<dbReference type="Pfam" id="PF08238">
    <property type="entry name" value="Sel1"/>
    <property type="match status" value="7"/>
</dbReference>